<proteinExistence type="predicted"/>
<dbReference type="EMBL" id="CAJVPP010004432">
    <property type="protein sequence ID" value="CAG8649768.1"/>
    <property type="molecule type" value="Genomic_DNA"/>
</dbReference>
<dbReference type="AlphaFoldDB" id="A0A9N9H381"/>
<gene>
    <name evidence="1" type="ORF">FMOSSE_LOCUS11416</name>
</gene>
<comment type="caution">
    <text evidence="1">The sequence shown here is derived from an EMBL/GenBank/DDBJ whole genome shotgun (WGS) entry which is preliminary data.</text>
</comment>
<keyword evidence="2" id="KW-1185">Reference proteome</keyword>
<feature type="non-terminal residue" evidence="1">
    <location>
        <position position="1"/>
    </location>
</feature>
<evidence type="ECO:0000313" key="1">
    <source>
        <dbReference type="EMBL" id="CAG8649768.1"/>
    </source>
</evidence>
<evidence type="ECO:0000313" key="2">
    <source>
        <dbReference type="Proteomes" id="UP000789375"/>
    </source>
</evidence>
<accession>A0A9N9H381</accession>
<reference evidence="1" key="1">
    <citation type="submission" date="2021-06" db="EMBL/GenBank/DDBJ databases">
        <authorList>
            <person name="Kallberg Y."/>
            <person name="Tangrot J."/>
            <person name="Rosling A."/>
        </authorList>
    </citation>
    <scope>NUCLEOTIDE SEQUENCE</scope>
    <source>
        <strain evidence="1">87-6 pot B 2015</strain>
    </source>
</reference>
<sequence length="53" mass="5832">FQAVCGNADSLLNNVVKIRIFIIAKTEKHLSGVTSSPLANTKLETNPIIFFQE</sequence>
<dbReference type="Proteomes" id="UP000789375">
    <property type="component" value="Unassembled WGS sequence"/>
</dbReference>
<name>A0A9N9H381_FUNMO</name>
<protein>
    <submittedName>
        <fullName evidence="1">14150_t:CDS:1</fullName>
    </submittedName>
</protein>
<organism evidence="1 2">
    <name type="scientific">Funneliformis mosseae</name>
    <name type="common">Endomycorrhizal fungus</name>
    <name type="synonym">Glomus mosseae</name>
    <dbReference type="NCBI Taxonomy" id="27381"/>
    <lineage>
        <taxon>Eukaryota</taxon>
        <taxon>Fungi</taxon>
        <taxon>Fungi incertae sedis</taxon>
        <taxon>Mucoromycota</taxon>
        <taxon>Glomeromycotina</taxon>
        <taxon>Glomeromycetes</taxon>
        <taxon>Glomerales</taxon>
        <taxon>Glomeraceae</taxon>
        <taxon>Funneliformis</taxon>
    </lineage>
</organism>